<evidence type="ECO:0000313" key="2">
    <source>
        <dbReference type="EMBL" id="MCF5059152.1"/>
    </source>
</evidence>
<dbReference type="RefSeq" id="WP_276530359.1">
    <property type="nucleotide sequence ID" value="NZ_WKEB01000002.1"/>
</dbReference>
<dbReference type="InterPro" id="IPR010985">
    <property type="entry name" value="Ribbon_hlx_hlx"/>
</dbReference>
<keyword evidence="3" id="KW-1185">Reference proteome</keyword>
<proteinExistence type="predicted"/>
<sequence length="78" mass="9090">MLDSREQDKFVIRLPDGLRPQIAATARNNQRSMNGEIVIRLQRSLTQDHLRDEQEKIISVLLKQIEDLEAREVTPCSY</sequence>
<dbReference type="SUPFAM" id="SSF47598">
    <property type="entry name" value="Ribbon-helix-helix"/>
    <property type="match status" value="1"/>
</dbReference>
<evidence type="ECO:0000313" key="3">
    <source>
        <dbReference type="Proteomes" id="UP000814172"/>
    </source>
</evidence>
<dbReference type="AlphaFoldDB" id="A0AAW5A5H1"/>
<dbReference type="GO" id="GO:0006355">
    <property type="term" value="P:regulation of DNA-templated transcription"/>
    <property type="evidence" value="ECO:0007669"/>
    <property type="project" value="InterPro"/>
</dbReference>
<accession>A0AAW5A5H1</accession>
<gene>
    <name evidence="2" type="ORF">GIW75_19590</name>
</gene>
<feature type="domain" description="Arc-like DNA binding" evidence="1">
    <location>
        <begin position="4"/>
        <end position="48"/>
    </location>
</feature>
<evidence type="ECO:0000259" key="1">
    <source>
        <dbReference type="Pfam" id="PF03869"/>
    </source>
</evidence>
<dbReference type="Gene3D" id="1.10.1220.10">
    <property type="entry name" value="Met repressor-like"/>
    <property type="match status" value="1"/>
</dbReference>
<name>A0AAW5A5H1_9PSED</name>
<dbReference type="InterPro" id="IPR013321">
    <property type="entry name" value="Arc_rbn_hlx_hlx"/>
</dbReference>
<dbReference type="InterPro" id="IPR005569">
    <property type="entry name" value="Arc_DNA-bd_dom"/>
</dbReference>
<dbReference type="GO" id="GO:0003677">
    <property type="term" value="F:DNA binding"/>
    <property type="evidence" value="ECO:0007669"/>
    <property type="project" value="UniProtKB-KW"/>
</dbReference>
<reference evidence="2 3" key="1">
    <citation type="submission" date="2019-11" db="EMBL/GenBank/DDBJ databases">
        <title>Epiphytic Pseudomonas syringae from cherry orchards.</title>
        <authorList>
            <person name="Hulin M.T."/>
        </authorList>
    </citation>
    <scope>NUCLEOTIDE SEQUENCE [LARGE SCALE GENOMIC DNA]</scope>
    <source>
        <strain evidence="2 3">PA-6-9F</strain>
    </source>
</reference>
<dbReference type="Proteomes" id="UP000814172">
    <property type="component" value="Unassembled WGS sequence"/>
</dbReference>
<keyword evidence="2" id="KW-0238">DNA-binding</keyword>
<organism evidence="2 3">
    <name type="scientific">Pseudomonas proteolytica</name>
    <dbReference type="NCBI Taxonomy" id="219574"/>
    <lineage>
        <taxon>Bacteria</taxon>
        <taxon>Pseudomonadati</taxon>
        <taxon>Pseudomonadota</taxon>
        <taxon>Gammaproteobacteria</taxon>
        <taxon>Pseudomonadales</taxon>
        <taxon>Pseudomonadaceae</taxon>
        <taxon>Pseudomonas</taxon>
    </lineage>
</organism>
<comment type="caution">
    <text evidence="2">The sequence shown here is derived from an EMBL/GenBank/DDBJ whole genome shotgun (WGS) entry which is preliminary data.</text>
</comment>
<dbReference type="EMBL" id="WKEW01000076">
    <property type="protein sequence ID" value="MCF5059152.1"/>
    <property type="molecule type" value="Genomic_DNA"/>
</dbReference>
<protein>
    <submittedName>
        <fullName evidence="2">Arc family DNA-binding protein</fullName>
    </submittedName>
</protein>
<dbReference type="Pfam" id="PF03869">
    <property type="entry name" value="Arc"/>
    <property type="match status" value="1"/>
</dbReference>